<feature type="compositionally biased region" description="Basic residues" evidence="1">
    <location>
        <begin position="195"/>
        <end position="204"/>
    </location>
</feature>
<proteinExistence type="predicted"/>
<evidence type="ECO:0000313" key="3">
    <source>
        <dbReference type="Proteomes" id="UP001497497"/>
    </source>
</evidence>
<sequence>MLTDFEIALQLQWDEDDEMHVNSEVIARLLKEQETEMLNTATNEEIAILMQQDEVKAANDMVRSHQLAWQLQEEQAPPQSSSNEIWPGANSAVYQDVTRCHQMSHELAFNLFNPQNIQVETVYATSNHAHAEALRKQMERSDEANSDAIAKLIQQEEAEIAEARSLTLALQLHEEELRRRPTNDRERSTAPPHPYGRRPIHQHRVPTSQNSNNGTRSSSSRSLGFPAGGFPPRMRLLVSEFNQGHFVNNISNGESFFQGISPGVAGLMVTVYFIHY</sequence>
<dbReference type="Proteomes" id="UP001497497">
    <property type="component" value="Unassembled WGS sequence"/>
</dbReference>
<evidence type="ECO:0000313" key="2">
    <source>
        <dbReference type="EMBL" id="CAL1541827.1"/>
    </source>
</evidence>
<reference evidence="2 3" key="1">
    <citation type="submission" date="2024-04" db="EMBL/GenBank/DDBJ databases">
        <authorList>
            <consortium name="Genoscope - CEA"/>
            <person name="William W."/>
        </authorList>
    </citation>
    <scope>NUCLEOTIDE SEQUENCE [LARGE SCALE GENOMIC DNA]</scope>
</reference>
<feature type="compositionally biased region" description="Low complexity" evidence="1">
    <location>
        <begin position="207"/>
        <end position="222"/>
    </location>
</feature>
<comment type="caution">
    <text evidence="2">The sequence shown here is derived from an EMBL/GenBank/DDBJ whole genome shotgun (WGS) entry which is preliminary data.</text>
</comment>
<dbReference type="AlphaFoldDB" id="A0AAV2I581"/>
<evidence type="ECO:0000256" key="1">
    <source>
        <dbReference type="SAM" id="MobiDB-lite"/>
    </source>
</evidence>
<feature type="region of interest" description="Disordered" evidence="1">
    <location>
        <begin position="175"/>
        <end position="226"/>
    </location>
</feature>
<organism evidence="2 3">
    <name type="scientific">Lymnaea stagnalis</name>
    <name type="common">Great pond snail</name>
    <name type="synonym">Helix stagnalis</name>
    <dbReference type="NCBI Taxonomy" id="6523"/>
    <lineage>
        <taxon>Eukaryota</taxon>
        <taxon>Metazoa</taxon>
        <taxon>Spiralia</taxon>
        <taxon>Lophotrochozoa</taxon>
        <taxon>Mollusca</taxon>
        <taxon>Gastropoda</taxon>
        <taxon>Heterobranchia</taxon>
        <taxon>Euthyneura</taxon>
        <taxon>Panpulmonata</taxon>
        <taxon>Hygrophila</taxon>
        <taxon>Lymnaeoidea</taxon>
        <taxon>Lymnaeidae</taxon>
        <taxon>Lymnaea</taxon>
    </lineage>
</organism>
<dbReference type="EMBL" id="CAXITT010000453">
    <property type="protein sequence ID" value="CAL1541827.1"/>
    <property type="molecule type" value="Genomic_DNA"/>
</dbReference>
<feature type="compositionally biased region" description="Basic and acidic residues" evidence="1">
    <location>
        <begin position="175"/>
        <end position="188"/>
    </location>
</feature>
<gene>
    <name evidence="2" type="ORF">GSLYS_00015433001</name>
</gene>
<accession>A0AAV2I581</accession>
<name>A0AAV2I581_LYMST</name>
<protein>
    <submittedName>
        <fullName evidence="2">Uncharacterized protein</fullName>
    </submittedName>
</protein>
<keyword evidence="3" id="KW-1185">Reference proteome</keyword>